<name>A0A2A2TMJ1_9CYAN</name>
<dbReference type="AlphaFoldDB" id="A0A2A2TMJ1"/>
<sequence length="444" mass="50779">MEEILEKAKQLKKELLDFVLDAEGDLATSLEAFYADKSSKLSKSQVTTNNEMILDMFLTEGKLGEKTPIDLFLENKPELPACDRNLINSWHKSFIGLFAVTEIFADGCALMNWMTAKNYIVKAKSLDELQLLNRLKNGEILLARIAPITNREWMFSAPITIMGKLGKPKLAVAIGNFKQNYKNYLYTDAPELLEEAWLSVEQYHQDFVDFFKRDEITLSGYQLQNKLKEFQQFITQHRLEIAGIDSSKSLKELAQEADISSEEMISSAVAMGVDAKEVTQILEGSKNAKMVMPDIELPNHLKKAEQVTTITHPRWGQIFLTNYHSFKNLLEATDWHSVENAEKLIRQYLNEPEINISIWHRLANQYPVELEKVLQDFLNRKDFDLQKNLEATLEEFNKALEPELPEIASVPTHLHNLFQEALMEVNSNSSNKSKSKTKVKTGFG</sequence>
<gene>
    <name evidence="1" type="ORF">CK510_07580</name>
</gene>
<evidence type="ECO:0000313" key="2">
    <source>
        <dbReference type="Proteomes" id="UP000218238"/>
    </source>
</evidence>
<dbReference type="RefSeq" id="WP_095721124.1">
    <property type="nucleotide sequence ID" value="NZ_NTFS01000057.1"/>
</dbReference>
<accession>A0A2A2TMJ1</accession>
<protein>
    <submittedName>
        <fullName evidence="1">Uncharacterized protein</fullName>
    </submittedName>
</protein>
<organism evidence="1 2">
    <name type="scientific">Brunnivagina elsteri CCALA 953</name>
    <dbReference type="NCBI Taxonomy" id="987040"/>
    <lineage>
        <taxon>Bacteria</taxon>
        <taxon>Bacillati</taxon>
        <taxon>Cyanobacteriota</taxon>
        <taxon>Cyanophyceae</taxon>
        <taxon>Nostocales</taxon>
        <taxon>Calotrichaceae</taxon>
        <taxon>Brunnivagina</taxon>
    </lineage>
</organism>
<proteinExistence type="predicted"/>
<dbReference type="OrthoDB" id="417079at2"/>
<comment type="caution">
    <text evidence="1">The sequence shown here is derived from an EMBL/GenBank/DDBJ whole genome shotgun (WGS) entry which is preliminary data.</text>
</comment>
<keyword evidence="2" id="KW-1185">Reference proteome</keyword>
<dbReference type="Proteomes" id="UP000218238">
    <property type="component" value="Unassembled WGS sequence"/>
</dbReference>
<dbReference type="EMBL" id="NTFS01000057">
    <property type="protein sequence ID" value="PAX58403.1"/>
    <property type="molecule type" value="Genomic_DNA"/>
</dbReference>
<reference evidence="1 2" key="1">
    <citation type="submission" date="2017-08" db="EMBL/GenBank/DDBJ databases">
        <title>Draft genome sequence of filamentous cyanobacterium Calothrix elsteri CCALA 953.</title>
        <authorList>
            <person name="Gagunashvili A.N."/>
            <person name="Elster J."/>
            <person name="Andresson O.S."/>
        </authorList>
    </citation>
    <scope>NUCLEOTIDE SEQUENCE [LARGE SCALE GENOMIC DNA]</scope>
    <source>
        <strain evidence="1 2">CCALA 953</strain>
    </source>
</reference>
<evidence type="ECO:0000313" key="1">
    <source>
        <dbReference type="EMBL" id="PAX58403.1"/>
    </source>
</evidence>